<dbReference type="Gene3D" id="2.20.110.10">
    <property type="entry name" value="Histone H3 K4-specific methyltransferase SET7/9 N-terminal domain"/>
    <property type="match status" value="2"/>
</dbReference>
<dbReference type="GO" id="GO:0003682">
    <property type="term" value="F:chromatin binding"/>
    <property type="evidence" value="ECO:0007669"/>
    <property type="project" value="TreeGrafter"/>
</dbReference>
<name>A0A6C0EBZ9_9ZZZZ</name>
<dbReference type="AlphaFoldDB" id="A0A6C0EBZ9"/>
<proteinExistence type="predicted"/>
<organism evidence="1">
    <name type="scientific">viral metagenome</name>
    <dbReference type="NCBI Taxonomy" id="1070528"/>
    <lineage>
        <taxon>unclassified sequences</taxon>
        <taxon>metagenomes</taxon>
        <taxon>organismal metagenomes</taxon>
    </lineage>
</organism>
<sequence length="496" mass="59134">MTEVVKIVIRDFNKECPMQKCTLENVKMLCNEYIDNLKYVYGKLYNYLIVYEIFNENLKNNYAIYAADKLRVEKIIDIVRCEEVNCIKMDQLYNVIILTKNDMISPNKEEITFKNGGCCKTIEPAYFHNFVKSNDYTGIFECYDYIIGFKKISSNYINGRLNGMYEERYETGIKKIECNYVNGNKHGRYSEMHTNWEKKIICNYIAGNYHGKYLEYFENGKLKISCNYKNGKLHGEYTEYSESGKRKIYCSYYEGENLNEKKKYHNTFESVKELCKEYLNNPIYVYKKKDNKTMIVYKKIDNCKLYVEKIIDGTTCTELESFNEIKKGSIMNIFSYEYDKIKYSTSLERAYYELFTKTVPVEYIGKWIMYDHTNRPFSEGHYENGKRHGRYIELHRNGNLHIECEYNQGKLHGKFIMWNDKKVKILECEYNDNHKNGLYKKWHSNGKLCCECEYLNGKQNGKCTTWSKKGKLLQECLYINGKLITKQVYWNQKIDI</sequence>
<dbReference type="InterPro" id="IPR011652">
    <property type="entry name" value="MORN_2"/>
</dbReference>
<dbReference type="PANTHER" id="PTHR46820">
    <property type="entry name" value="HISTONE-LYSINE N-METHYLTRANSFERASE SETD7"/>
    <property type="match status" value="1"/>
</dbReference>
<dbReference type="GO" id="GO:0070828">
    <property type="term" value="P:heterochromatin organization"/>
    <property type="evidence" value="ECO:0007669"/>
    <property type="project" value="TreeGrafter"/>
</dbReference>
<dbReference type="EMBL" id="MN739782">
    <property type="protein sequence ID" value="QHT26242.1"/>
    <property type="molecule type" value="Genomic_DNA"/>
</dbReference>
<evidence type="ECO:0008006" key="2">
    <source>
        <dbReference type="Google" id="ProtNLM"/>
    </source>
</evidence>
<dbReference type="Pfam" id="PF07661">
    <property type="entry name" value="MORN_2"/>
    <property type="match status" value="5"/>
</dbReference>
<accession>A0A6C0EBZ9</accession>
<dbReference type="SUPFAM" id="SSF82185">
    <property type="entry name" value="Histone H3 K4-specific methyltransferase SET7/9 N-terminal domain"/>
    <property type="match status" value="3"/>
</dbReference>
<dbReference type="GO" id="GO:0005694">
    <property type="term" value="C:chromosome"/>
    <property type="evidence" value="ECO:0007669"/>
    <property type="project" value="TreeGrafter"/>
</dbReference>
<dbReference type="GO" id="GO:0005634">
    <property type="term" value="C:nucleus"/>
    <property type="evidence" value="ECO:0007669"/>
    <property type="project" value="TreeGrafter"/>
</dbReference>
<protein>
    <recommendedName>
        <fullName evidence="2">MORN-repeat protein</fullName>
    </recommendedName>
</protein>
<evidence type="ECO:0000313" key="1">
    <source>
        <dbReference type="EMBL" id="QHT26242.1"/>
    </source>
</evidence>
<reference evidence="1" key="1">
    <citation type="journal article" date="2020" name="Nature">
        <title>Giant virus diversity and host interactions through global metagenomics.</title>
        <authorList>
            <person name="Schulz F."/>
            <person name="Roux S."/>
            <person name="Paez-Espino D."/>
            <person name="Jungbluth S."/>
            <person name="Walsh D.A."/>
            <person name="Denef V.J."/>
            <person name="McMahon K.D."/>
            <person name="Konstantinidis K.T."/>
            <person name="Eloe-Fadrosh E.A."/>
            <person name="Kyrpides N.C."/>
            <person name="Woyke T."/>
        </authorList>
    </citation>
    <scope>NUCLEOTIDE SEQUENCE</scope>
    <source>
        <strain evidence="1">GVMAG-M-3300023179-27</strain>
    </source>
</reference>
<dbReference type="PANTHER" id="PTHR46820:SF1">
    <property type="entry name" value="HISTONE-LYSINE N-METHYLTRANSFERASE SETD7"/>
    <property type="match status" value="1"/>
</dbReference>
<dbReference type="Gene3D" id="3.90.930.1">
    <property type="match status" value="1"/>
</dbReference>